<sequence length="345" mass="37996">MKINKNFIKIILISIFTTIIIVAGIAIFFQISPWPDSILIRHTFNENGRRVSEEIEPFLPSEIGSLYDLEYIENDKDALLDVHFPDSISTTGQMLPTIVWIHGGAWVSGSKEIVANYCKMLAGKGFTVVAIDYSVAPEYTYPTPVIQGNKALDYLNKNCADLHIDPCSIIIAGDSGGAQIAAQLANIISEPSYAAKFDIKAAVKREQLLAVLLFGGAYDLNDMKLADLESSDNGFLRTVLWAYTGSKNFNDDPELISASVSDYVTDTFPPAFISVGNGNPLASQSYIFARKLAGLNVKVDTLFFSNNYKPLLSHEYQFDYKTADGKMAFGKSVAFLSSIVKNHRD</sequence>
<keyword evidence="2" id="KW-0472">Membrane</keyword>
<proteinExistence type="predicted"/>
<keyword evidence="2" id="KW-0812">Transmembrane</keyword>
<dbReference type="PANTHER" id="PTHR48081:SF6">
    <property type="entry name" value="PEPTIDASE S9 PROLYL OLIGOPEPTIDASE CATALYTIC DOMAIN-CONTAINING PROTEIN"/>
    <property type="match status" value="1"/>
</dbReference>
<feature type="transmembrane region" description="Helical" evidence="2">
    <location>
        <begin position="7"/>
        <end position="29"/>
    </location>
</feature>
<keyword evidence="2" id="KW-1133">Transmembrane helix</keyword>
<organism evidence="4 5">
    <name type="scientific">Chryseobacterium viscerum</name>
    <dbReference type="NCBI Taxonomy" id="1037377"/>
    <lineage>
        <taxon>Bacteria</taxon>
        <taxon>Pseudomonadati</taxon>
        <taxon>Bacteroidota</taxon>
        <taxon>Flavobacteriia</taxon>
        <taxon>Flavobacteriales</taxon>
        <taxon>Weeksellaceae</taxon>
        <taxon>Chryseobacterium group</taxon>
        <taxon>Chryseobacterium</taxon>
    </lineage>
</organism>
<dbReference type="PANTHER" id="PTHR48081">
    <property type="entry name" value="AB HYDROLASE SUPERFAMILY PROTEIN C4A8.06C"/>
    <property type="match status" value="1"/>
</dbReference>
<dbReference type="RefSeq" id="WP_103232484.1">
    <property type="nucleotide sequence ID" value="NZ_PPEG02000016.1"/>
</dbReference>
<keyword evidence="1 4" id="KW-0378">Hydrolase</keyword>
<dbReference type="SUPFAM" id="SSF53474">
    <property type="entry name" value="alpha/beta-Hydrolases"/>
    <property type="match status" value="1"/>
</dbReference>
<evidence type="ECO:0000259" key="3">
    <source>
        <dbReference type="Pfam" id="PF07859"/>
    </source>
</evidence>
<dbReference type="GO" id="GO:0016787">
    <property type="term" value="F:hydrolase activity"/>
    <property type="evidence" value="ECO:0007669"/>
    <property type="project" value="UniProtKB-KW"/>
</dbReference>
<dbReference type="AlphaFoldDB" id="A0A316WHL9"/>
<accession>A0A316WHL9</accession>
<reference evidence="4 5" key="1">
    <citation type="submission" date="2018-04" db="EMBL/GenBank/DDBJ databases">
        <title>Chryseobacterium oncorhynchi 701B-08T from rainbow trout, and Chryseobacterium viscerum 687B-08T from diseased fish.</title>
        <authorList>
            <person name="Jeong J.-J."/>
            <person name="Lee Y.J."/>
            <person name="Pathiraja D."/>
            <person name="Park B."/>
            <person name="Choi I.-G."/>
            <person name="Kim K.D."/>
        </authorList>
    </citation>
    <scope>NUCLEOTIDE SEQUENCE [LARGE SCALE GENOMIC DNA]</scope>
    <source>
        <strain evidence="4 5">687B-08</strain>
    </source>
</reference>
<dbReference type="InterPro" id="IPR050300">
    <property type="entry name" value="GDXG_lipolytic_enzyme"/>
</dbReference>
<dbReference type="EMBL" id="PPEG02000016">
    <property type="protein sequence ID" value="PWN57950.1"/>
    <property type="molecule type" value="Genomic_DNA"/>
</dbReference>
<evidence type="ECO:0000256" key="1">
    <source>
        <dbReference type="ARBA" id="ARBA00022801"/>
    </source>
</evidence>
<evidence type="ECO:0000313" key="4">
    <source>
        <dbReference type="EMBL" id="PWN57950.1"/>
    </source>
</evidence>
<name>A0A316WHL9_9FLAO</name>
<evidence type="ECO:0000256" key="2">
    <source>
        <dbReference type="SAM" id="Phobius"/>
    </source>
</evidence>
<evidence type="ECO:0000313" key="5">
    <source>
        <dbReference type="Proteomes" id="UP000236413"/>
    </source>
</evidence>
<dbReference type="InterPro" id="IPR029058">
    <property type="entry name" value="AB_hydrolase_fold"/>
</dbReference>
<dbReference type="InterPro" id="IPR013094">
    <property type="entry name" value="AB_hydrolase_3"/>
</dbReference>
<dbReference type="Gene3D" id="3.40.50.1820">
    <property type="entry name" value="alpha/beta hydrolase"/>
    <property type="match status" value="1"/>
</dbReference>
<feature type="domain" description="Alpha/beta hydrolase fold-3" evidence="3">
    <location>
        <begin position="98"/>
        <end position="304"/>
    </location>
</feature>
<dbReference type="Pfam" id="PF07859">
    <property type="entry name" value="Abhydrolase_3"/>
    <property type="match status" value="1"/>
</dbReference>
<gene>
    <name evidence="4" type="ORF">C1634_025190</name>
</gene>
<comment type="caution">
    <text evidence="4">The sequence shown here is derived from an EMBL/GenBank/DDBJ whole genome shotgun (WGS) entry which is preliminary data.</text>
</comment>
<dbReference type="Proteomes" id="UP000236413">
    <property type="component" value="Unassembled WGS sequence"/>
</dbReference>
<protein>
    <submittedName>
        <fullName evidence="4">Alpha/beta hydrolase</fullName>
    </submittedName>
</protein>